<dbReference type="EMBL" id="JAKOGI010000546">
    <property type="protein sequence ID" value="KAJ8433351.1"/>
    <property type="molecule type" value="Genomic_DNA"/>
</dbReference>
<feature type="region of interest" description="Disordered" evidence="1">
    <location>
        <begin position="98"/>
        <end position="121"/>
    </location>
</feature>
<dbReference type="InterPro" id="IPR057984">
    <property type="entry name" value="PATROL1_C"/>
</dbReference>
<evidence type="ECO:0000313" key="4">
    <source>
        <dbReference type="EMBL" id="KAJ8433351.1"/>
    </source>
</evidence>
<dbReference type="Proteomes" id="UP001153076">
    <property type="component" value="Unassembled WGS sequence"/>
</dbReference>
<gene>
    <name evidence="4" type="ORF">Cgig2_020431</name>
</gene>
<evidence type="ECO:0000256" key="1">
    <source>
        <dbReference type="SAM" id="MobiDB-lite"/>
    </source>
</evidence>
<organism evidence="4 5">
    <name type="scientific">Carnegiea gigantea</name>
    <dbReference type="NCBI Taxonomy" id="171969"/>
    <lineage>
        <taxon>Eukaryota</taxon>
        <taxon>Viridiplantae</taxon>
        <taxon>Streptophyta</taxon>
        <taxon>Embryophyta</taxon>
        <taxon>Tracheophyta</taxon>
        <taxon>Spermatophyta</taxon>
        <taxon>Magnoliopsida</taxon>
        <taxon>eudicotyledons</taxon>
        <taxon>Gunneridae</taxon>
        <taxon>Pentapetalae</taxon>
        <taxon>Caryophyllales</taxon>
        <taxon>Cactineae</taxon>
        <taxon>Cactaceae</taxon>
        <taxon>Cactoideae</taxon>
        <taxon>Echinocereeae</taxon>
        <taxon>Carnegiea</taxon>
    </lineage>
</organism>
<feature type="region of interest" description="Disordered" evidence="1">
    <location>
        <begin position="1004"/>
        <end position="1024"/>
    </location>
</feature>
<dbReference type="PROSITE" id="PS51259">
    <property type="entry name" value="MHD2"/>
    <property type="match status" value="1"/>
</dbReference>
<evidence type="ECO:0000259" key="3">
    <source>
        <dbReference type="PROSITE" id="PS51259"/>
    </source>
</evidence>
<feature type="compositionally biased region" description="Low complexity" evidence="1">
    <location>
        <begin position="23"/>
        <end position="33"/>
    </location>
</feature>
<feature type="domain" description="MHD1" evidence="2">
    <location>
        <begin position="597"/>
        <end position="739"/>
    </location>
</feature>
<protein>
    <recommendedName>
        <fullName evidence="6">Protein unc-13 homolog</fullName>
    </recommendedName>
</protein>
<feature type="region of interest" description="Disordered" evidence="1">
    <location>
        <begin position="163"/>
        <end position="184"/>
    </location>
</feature>
<accession>A0A9Q1Q9M5</accession>
<dbReference type="InterPro" id="IPR014770">
    <property type="entry name" value="Munc13_1"/>
</dbReference>
<dbReference type="InterPro" id="IPR014772">
    <property type="entry name" value="Munc13_dom-2"/>
</dbReference>
<dbReference type="PANTHER" id="PTHR31280:SF1">
    <property type="entry name" value="OS03G0138600 PROTEIN"/>
    <property type="match status" value="1"/>
</dbReference>
<dbReference type="Pfam" id="PF25761">
    <property type="entry name" value="TPR_PATROL1"/>
    <property type="match status" value="1"/>
</dbReference>
<feature type="region of interest" description="Disordered" evidence="1">
    <location>
        <begin position="1"/>
        <end position="43"/>
    </location>
</feature>
<feature type="compositionally biased region" description="Polar residues" evidence="1">
    <location>
        <begin position="8"/>
        <end position="21"/>
    </location>
</feature>
<dbReference type="PANTHER" id="PTHR31280">
    <property type="entry name" value="PROTEIN UNC-13 HOMOLOG"/>
    <property type="match status" value="1"/>
</dbReference>
<proteinExistence type="predicted"/>
<reference evidence="4" key="1">
    <citation type="submission" date="2022-04" db="EMBL/GenBank/DDBJ databases">
        <title>Carnegiea gigantea Genome sequencing and assembly v2.</title>
        <authorList>
            <person name="Copetti D."/>
            <person name="Sanderson M.J."/>
            <person name="Burquez A."/>
            <person name="Wojciechowski M.F."/>
        </authorList>
    </citation>
    <scope>NUCLEOTIDE SEQUENCE</scope>
    <source>
        <strain evidence="4">SGP5-SGP5p</strain>
        <tissue evidence="4">Aerial part</tissue>
    </source>
</reference>
<dbReference type="PROSITE" id="PS51258">
    <property type="entry name" value="MHD1"/>
    <property type="match status" value="1"/>
</dbReference>
<evidence type="ECO:0000259" key="2">
    <source>
        <dbReference type="PROSITE" id="PS51258"/>
    </source>
</evidence>
<feature type="compositionally biased region" description="Low complexity" evidence="1">
    <location>
        <begin position="102"/>
        <end position="113"/>
    </location>
</feature>
<name>A0A9Q1Q9M5_9CARY</name>
<evidence type="ECO:0000313" key="5">
    <source>
        <dbReference type="Proteomes" id="UP001153076"/>
    </source>
</evidence>
<dbReference type="OrthoDB" id="2015333at2759"/>
<dbReference type="AlphaFoldDB" id="A0A9Q1Q9M5"/>
<sequence length="1055" mass="118153">MGLHSRYESSPPQLSSFSYQLESPRSSPSASYSHNNALAPRAPEYEPDLNLQWPFGKLDGLDKDDIREAAYELFFTSCRSSPGFGGQSALAFYSSHDHHGDTGVPGSPGTPGSARPGGVGMMTNSKIKRALGLRTLKRMPSIRRASLGGGPSSPRDFHVNEHRHSHGGASPGISFTLPSPRTSRKPLTSAEIMRIQMRVTEQSDHRLRKTLMRTLVGQRSRRAETLILPLELLRHLKPSEFRDHAEYHYWQKRQLKILEAALLIHPAIPLEQSNPSATKFREILQANEDKPVDTGKNSETMKQLCNSVLSLAWRGPHGTSDVCHWADGYPLNLHLYVALLQSVFDLKDDTAVLDEVDELMELMKKTWSTLGINRAIHNVCFTWVLFQQYILTGQTEQDLLSASLTMLVEVASDAKKPSEREGMYVKILTSVLKSIIGWSEKKLLNYHESFCKSHSAMMENLIPLALQARKILDEDIAAIIAARQEQGEGKLEIDNPSGDPVAHYISSSLRNAFAKIAESMNLENMQELGEKEASEALILLAQATEELAAKEKVSYSNTLKKWHSVSAAVAAVTLHSCYGNALQKYLAEVSTLSKETIEVLHRAGKLEKVLVQMVVEDTVECEDGGKSVVREMEPYEVDSIILRLLRKWIDDRLRKGKDRVQRARETETWNPKSKAEPFAQSAVELMKIAKETIDDFFDIPVGLSDDLVQDLADGVERVIREYSSFVASCGTKQSYVPTLPPLTRCNRDSKFAKLWKRAGCNVASMQELHHYMAAIEGHHPRPSTSRGTQRLYIRLNTLHYLLSQLNFLDKSFALASRGNPTAPKRFPSTRKTPLTCASFFELARASMQGAIQHVAEVSAYRLVFLDSNSVFYESLYVFNVANSRIRPSLRILKQNLALMGAILIDRAQPLAVKEVMKAAFEAYLMVLLAGGCTRTFYRQDFEMIEEDFESLKRVFCTSGAGLISEDDVDKEAEALEGVVQLMGQSTEQLIEDFSTLACEKSEIGGSAPGRRLPMPPTTGRWNKSDPNTILRVLCHRNDRAANQFLKRTFQLPKRR</sequence>
<dbReference type="InterPro" id="IPR008528">
    <property type="entry name" value="unc-13_homologue"/>
</dbReference>
<keyword evidence="5" id="KW-1185">Reference proteome</keyword>
<comment type="caution">
    <text evidence="4">The sequence shown here is derived from an EMBL/GenBank/DDBJ whole genome shotgun (WGS) entry which is preliminary data.</text>
</comment>
<feature type="domain" description="MHD2" evidence="3">
    <location>
        <begin position="882"/>
        <end position="993"/>
    </location>
</feature>
<evidence type="ECO:0008006" key="6">
    <source>
        <dbReference type="Google" id="ProtNLM"/>
    </source>
</evidence>